<dbReference type="PANTHER" id="PTHR24150:SF8">
    <property type="entry name" value="ANKYRIN REPEAT AND MYND DOMAIN-CONTAINING PROTEIN 2"/>
    <property type="match status" value="1"/>
</dbReference>
<dbReference type="AlphaFoldDB" id="A0A7R9B502"/>
<sequence length="417" mass="46587">MNLLTFEDNMAPSNEDKSKLEKEIFELISNNDIIGLKNIFLQHKLKPDIYDDNGMTPLQHAAYKGNKDIVQMLLDQGADVNSGKHDHAYTALHFAALSGDAEVCQLLLMADAKRDVVNSVGRTASQMAAFVGNHGCVATINNFIPKSDIVYYTIPQGLETEPKLPVSLAASFHKFVMQVNVHPVRVALNLQRIPGLGDNLEKVQKVLELMSEREMKRGPETNEVMAFKFHYLSFVVAEISRCRKRQLALQRDKSAEESVGKRGDEAEEKKLDPTESFAKKMLKSSRSGPAAALEFQESFLRECVREFPYRECTIFRQMVTSLAQKDSPTALSIVSAAINGQRGFTDNTVFCWTCGQEGAPKKCSKCKAVQYCDRECQRLHWFMHKKACARLSKEPTNKAPAVSASSLSSELQSLEVN</sequence>
<dbReference type="Gene3D" id="1.25.40.20">
    <property type="entry name" value="Ankyrin repeat-containing domain"/>
    <property type="match status" value="1"/>
</dbReference>
<keyword evidence="2" id="KW-0479">Metal-binding</keyword>
<evidence type="ECO:0000256" key="9">
    <source>
        <dbReference type="PROSITE-ProRule" id="PRU00023"/>
    </source>
</evidence>
<evidence type="ECO:0000256" key="11">
    <source>
        <dbReference type="SAM" id="MobiDB-lite"/>
    </source>
</evidence>
<proteinExistence type="predicted"/>
<feature type="region of interest" description="Disordered" evidence="11">
    <location>
        <begin position="396"/>
        <end position="417"/>
    </location>
</feature>
<keyword evidence="5" id="KW-0862">Zinc</keyword>
<keyword evidence="4 10" id="KW-0863">Zinc-finger</keyword>
<dbReference type="PROSITE" id="PS50297">
    <property type="entry name" value="ANK_REP_REGION"/>
    <property type="match status" value="2"/>
</dbReference>
<dbReference type="PROSITE" id="PS50088">
    <property type="entry name" value="ANK_REPEAT"/>
    <property type="match status" value="2"/>
</dbReference>
<keyword evidence="6 9" id="KW-0040">ANK repeat</keyword>
<organism evidence="13">
    <name type="scientific">Timema shepardi</name>
    <name type="common">Walking stick</name>
    <dbReference type="NCBI Taxonomy" id="629360"/>
    <lineage>
        <taxon>Eukaryota</taxon>
        <taxon>Metazoa</taxon>
        <taxon>Ecdysozoa</taxon>
        <taxon>Arthropoda</taxon>
        <taxon>Hexapoda</taxon>
        <taxon>Insecta</taxon>
        <taxon>Pterygota</taxon>
        <taxon>Neoptera</taxon>
        <taxon>Polyneoptera</taxon>
        <taxon>Phasmatodea</taxon>
        <taxon>Timematodea</taxon>
        <taxon>Timematoidea</taxon>
        <taxon>Timematidae</taxon>
        <taxon>Timema</taxon>
    </lineage>
</organism>
<accession>A0A7R9B502</accession>
<dbReference type="Gene3D" id="6.10.140.2220">
    <property type="match status" value="1"/>
</dbReference>
<evidence type="ECO:0000256" key="3">
    <source>
        <dbReference type="ARBA" id="ARBA00022737"/>
    </source>
</evidence>
<keyword evidence="8" id="KW-0966">Cell projection</keyword>
<evidence type="ECO:0000256" key="7">
    <source>
        <dbReference type="ARBA" id="ARBA00023069"/>
    </source>
</evidence>
<gene>
    <name evidence="13" type="ORF">TSIB3V08_LOCUS9183</name>
</gene>
<comment type="subcellular location">
    <subcellularLocation>
        <location evidence="1">Cell projection</location>
        <location evidence="1">Cilium</location>
    </subcellularLocation>
</comment>
<dbReference type="InterPro" id="IPR036770">
    <property type="entry name" value="Ankyrin_rpt-contain_sf"/>
</dbReference>
<evidence type="ECO:0000256" key="4">
    <source>
        <dbReference type="ARBA" id="ARBA00022771"/>
    </source>
</evidence>
<evidence type="ECO:0000256" key="2">
    <source>
        <dbReference type="ARBA" id="ARBA00022723"/>
    </source>
</evidence>
<feature type="compositionally biased region" description="Low complexity" evidence="11">
    <location>
        <begin position="401"/>
        <end position="417"/>
    </location>
</feature>
<keyword evidence="7" id="KW-0969">Cilium</keyword>
<feature type="repeat" description="ANK" evidence="9">
    <location>
        <begin position="87"/>
        <end position="119"/>
    </location>
</feature>
<dbReference type="InterPro" id="IPR052452">
    <property type="entry name" value="Ankyrin-MYND_dom_contain_2"/>
</dbReference>
<dbReference type="GO" id="GO:0005929">
    <property type="term" value="C:cilium"/>
    <property type="evidence" value="ECO:0007669"/>
    <property type="project" value="UniProtKB-SubCell"/>
</dbReference>
<dbReference type="Pfam" id="PF12796">
    <property type="entry name" value="Ank_2"/>
    <property type="match status" value="1"/>
</dbReference>
<dbReference type="Pfam" id="PF01753">
    <property type="entry name" value="zf-MYND"/>
    <property type="match status" value="1"/>
</dbReference>
<evidence type="ECO:0000256" key="10">
    <source>
        <dbReference type="PROSITE-ProRule" id="PRU00134"/>
    </source>
</evidence>
<evidence type="ECO:0000256" key="8">
    <source>
        <dbReference type="ARBA" id="ARBA00023273"/>
    </source>
</evidence>
<reference evidence="13" key="1">
    <citation type="submission" date="2020-11" db="EMBL/GenBank/DDBJ databases">
        <authorList>
            <person name="Tran Van P."/>
        </authorList>
    </citation>
    <scope>NUCLEOTIDE SEQUENCE</scope>
</reference>
<name>A0A7R9B502_TIMSH</name>
<dbReference type="InterPro" id="IPR002893">
    <property type="entry name" value="Znf_MYND"/>
</dbReference>
<evidence type="ECO:0000256" key="6">
    <source>
        <dbReference type="ARBA" id="ARBA00023043"/>
    </source>
</evidence>
<feature type="region of interest" description="Disordered" evidence="11">
    <location>
        <begin position="253"/>
        <end position="272"/>
    </location>
</feature>
<evidence type="ECO:0000256" key="1">
    <source>
        <dbReference type="ARBA" id="ARBA00004138"/>
    </source>
</evidence>
<dbReference type="SUPFAM" id="SSF48403">
    <property type="entry name" value="Ankyrin repeat"/>
    <property type="match status" value="1"/>
</dbReference>
<dbReference type="GO" id="GO:0008270">
    <property type="term" value="F:zinc ion binding"/>
    <property type="evidence" value="ECO:0007669"/>
    <property type="project" value="UniProtKB-KW"/>
</dbReference>
<evidence type="ECO:0000313" key="13">
    <source>
        <dbReference type="EMBL" id="CAD7265138.1"/>
    </source>
</evidence>
<dbReference type="PROSITE" id="PS50865">
    <property type="entry name" value="ZF_MYND_2"/>
    <property type="match status" value="1"/>
</dbReference>
<dbReference type="PANTHER" id="PTHR24150">
    <property type="entry name" value="ANKYRIN REPEAT AND MYND DOMAIN-CONTAINING PROTEIN 2"/>
    <property type="match status" value="1"/>
</dbReference>
<feature type="repeat" description="ANK" evidence="9">
    <location>
        <begin position="53"/>
        <end position="85"/>
    </location>
</feature>
<dbReference type="InterPro" id="IPR002110">
    <property type="entry name" value="Ankyrin_rpt"/>
</dbReference>
<dbReference type="SMART" id="SM00248">
    <property type="entry name" value="ANK"/>
    <property type="match status" value="2"/>
</dbReference>
<feature type="domain" description="MYND-type" evidence="12">
    <location>
        <begin position="351"/>
        <end position="388"/>
    </location>
</feature>
<keyword evidence="3" id="KW-0677">Repeat</keyword>
<dbReference type="PROSITE" id="PS01360">
    <property type="entry name" value="ZF_MYND_1"/>
    <property type="match status" value="1"/>
</dbReference>
<dbReference type="EMBL" id="OC005143">
    <property type="protein sequence ID" value="CAD7265138.1"/>
    <property type="molecule type" value="Genomic_DNA"/>
</dbReference>
<dbReference type="SUPFAM" id="SSF144232">
    <property type="entry name" value="HIT/MYND zinc finger-like"/>
    <property type="match status" value="1"/>
</dbReference>
<protein>
    <recommendedName>
        <fullName evidence="12">MYND-type domain-containing protein</fullName>
    </recommendedName>
</protein>
<evidence type="ECO:0000256" key="5">
    <source>
        <dbReference type="ARBA" id="ARBA00022833"/>
    </source>
</evidence>
<evidence type="ECO:0000259" key="12">
    <source>
        <dbReference type="PROSITE" id="PS50865"/>
    </source>
</evidence>